<name>A0ABR7YC89_9SPHI</name>
<dbReference type="EMBL" id="JACOIJ010000006">
    <property type="protein sequence ID" value="MBD1428925.1"/>
    <property type="molecule type" value="Genomic_DNA"/>
</dbReference>
<organism evidence="2 3">
    <name type="scientific">Sphingobacterium litopenaei</name>
    <dbReference type="NCBI Taxonomy" id="2763500"/>
    <lineage>
        <taxon>Bacteria</taxon>
        <taxon>Pseudomonadati</taxon>
        <taxon>Bacteroidota</taxon>
        <taxon>Sphingobacteriia</taxon>
        <taxon>Sphingobacteriales</taxon>
        <taxon>Sphingobacteriaceae</taxon>
        <taxon>Sphingobacterium</taxon>
    </lineage>
</organism>
<accession>A0ABR7YC89</accession>
<dbReference type="RefSeq" id="WP_190301654.1">
    <property type="nucleotide sequence ID" value="NZ_JACOIJ010000006.1"/>
</dbReference>
<evidence type="ECO:0008006" key="4">
    <source>
        <dbReference type="Google" id="ProtNLM"/>
    </source>
</evidence>
<dbReference type="Proteomes" id="UP000651271">
    <property type="component" value="Unassembled WGS sequence"/>
</dbReference>
<feature type="signal peptide" evidence="1">
    <location>
        <begin position="1"/>
        <end position="17"/>
    </location>
</feature>
<dbReference type="PROSITE" id="PS51257">
    <property type="entry name" value="PROKAR_LIPOPROTEIN"/>
    <property type="match status" value="1"/>
</dbReference>
<evidence type="ECO:0000313" key="3">
    <source>
        <dbReference type="Proteomes" id="UP000651271"/>
    </source>
</evidence>
<gene>
    <name evidence="2" type="ORF">H8B04_05000</name>
</gene>
<protein>
    <recommendedName>
        <fullName evidence="4">Fibronectin type-III domain-containing protein</fullName>
    </recommendedName>
</protein>
<sequence length="402" mass="43645">MNRFLLLISLVFSFACGKTNNPQPAPDEGNEPPAPTIELPKLASTTLLSVSTTKATLKSKVENTGGASITERGICWAIHNTPTVNDSKARPNSVSGSGEFEVELTALEGGKTYYAKSFASNSKGRAYGPVFEFKTDSYEDAKMAVTSVLFYKLNSMEASSKIESTGGANVLEAGVCISHNQNPTINDTKVIASKIENESFKVDVKNLELGKSYFIRSYVTTVKGTFYGSQGSFQTYNKGKITVNYHNQSNIPADVFARLKAMADHGVRLLEEHTSIVKTVTIEYNTGVATADASLSGWMRWGSNVSYQKAGTFLHEFAHTIGAGTSSYWTNTLIKNGIYTGTNANLALRKATNDPSAQLKGDNQHFWPYGINGAHEDTGRDSDYVITCLIIEGFKRDGVPIN</sequence>
<proteinExistence type="predicted"/>
<reference evidence="2 3" key="1">
    <citation type="submission" date="2020-08" db="EMBL/GenBank/DDBJ databases">
        <title>Sphingobacterium sp. DN04309 isolated from aquaculture water.</title>
        <authorList>
            <person name="Zhang M."/>
        </authorList>
    </citation>
    <scope>NUCLEOTIDE SEQUENCE [LARGE SCALE GENOMIC DNA]</scope>
    <source>
        <strain evidence="2 3">DN04309</strain>
    </source>
</reference>
<comment type="caution">
    <text evidence="2">The sequence shown here is derived from an EMBL/GenBank/DDBJ whole genome shotgun (WGS) entry which is preliminary data.</text>
</comment>
<feature type="chain" id="PRO_5045990353" description="Fibronectin type-III domain-containing protein" evidence="1">
    <location>
        <begin position="18"/>
        <end position="402"/>
    </location>
</feature>
<evidence type="ECO:0000313" key="2">
    <source>
        <dbReference type="EMBL" id="MBD1428925.1"/>
    </source>
</evidence>
<keyword evidence="3" id="KW-1185">Reference proteome</keyword>
<evidence type="ECO:0000256" key="1">
    <source>
        <dbReference type="SAM" id="SignalP"/>
    </source>
</evidence>
<keyword evidence="1" id="KW-0732">Signal</keyword>